<name>A0A8H6XT55_9AGAR</name>
<feature type="signal peptide" evidence="1">
    <location>
        <begin position="1"/>
        <end position="19"/>
    </location>
</feature>
<keyword evidence="1" id="KW-0732">Signal</keyword>
<gene>
    <name evidence="2" type="ORF">MVEN_01619200</name>
</gene>
<protein>
    <submittedName>
        <fullName evidence="2">Uncharacterized protein</fullName>
    </submittedName>
</protein>
<proteinExistence type="predicted"/>
<comment type="caution">
    <text evidence="2">The sequence shown here is derived from an EMBL/GenBank/DDBJ whole genome shotgun (WGS) entry which is preliminary data.</text>
</comment>
<accession>A0A8H6XT55</accession>
<dbReference type="EMBL" id="JACAZI010000013">
    <property type="protein sequence ID" value="KAF7345967.1"/>
    <property type="molecule type" value="Genomic_DNA"/>
</dbReference>
<evidence type="ECO:0000256" key="1">
    <source>
        <dbReference type="SAM" id="SignalP"/>
    </source>
</evidence>
<reference evidence="2" key="1">
    <citation type="submission" date="2020-05" db="EMBL/GenBank/DDBJ databases">
        <title>Mycena genomes resolve the evolution of fungal bioluminescence.</title>
        <authorList>
            <person name="Tsai I.J."/>
        </authorList>
    </citation>
    <scope>NUCLEOTIDE SEQUENCE</scope>
    <source>
        <strain evidence="2">CCC161011</strain>
    </source>
</reference>
<keyword evidence="3" id="KW-1185">Reference proteome</keyword>
<dbReference type="AlphaFoldDB" id="A0A8H6XT55"/>
<dbReference type="OrthoDB" id="3752100at2759"/>
<dbReference type="Proteomes" id="UP000620124">
    <property type="component" value="Unassembled WGS sequence"/>
</dbReference>
<evidence type="ECO:0000313" key="3">
    <source>
        <dbReference type="Proteomes" id="UP000620124"/>
    </source>
</evidence>
<dbReference type="SUPFAM" id="SSF49695">
    <property type="entry name" value="gamma-Crystallin-like"/>
    <property type="match status" value="1"/>
</dbReference>
<evidence type="ECO:0000313" key="2">
    <source>
        <dbReference type="EMBL" id="KAF7345967.1"/>
    </source>
</evidence>
<sequence length="110" mass="11542">MCFSATLISLLALVSATHAFVMIQTCNGANTGSPCVNWQGNLPSACFNLADMGQDNIVSSVTLSLDVACTLYTDSGCTGSFINVKQTFLNLADVGFDNVVSSFKCVSTIQ</sequence>
<feature type="chain" id="PRO_5034137903" evidence="1">
    <location>
        <begin position="20"/>
        <end position="110"/>
    </location>
</feature>
<dbReference type="InterPro" id="IPR011024">
    <property type="entry name" value="G_crystallin-like"/>
</dbReference>
<organism evidence="2 3">
    <name type="scientific">Mycena venus</name>
    <dbReference type="NCBI Taxonomy" id="2733690"/>
    <lineage>
        <taxon>Eukaryota</taxon>
        <taxon>Fungi</taxon>
        <taxon>Dikarya</taxon>
        <taxon>Basidiomycota</taxon>
        <taxon>Agaricomycotina</taxon>
        <taxon>Agaricomycetes</taxon>
        <taxon>Agaricomycetidae</taxon>
        <taxon>Agaricales</taxon>
        <taxon>Marasmiineae</taxon>
        <taxon>Mycenaceae</taxon>
        <taxon>Mycena</taxon>
    </lineage>
</organism>
<dbReference type="Gene3D" id="2.60.20.10">
    <property type="entry name" value="Crystallins"/>
    <property type="match status" value="1"/>
</dbReference>